<dbReference type="AlphaFoldDB" id="A0A0B1RZK1"/>
<dbReference type="OrthoDB" id="4025405at2759"/>
<dbReference type="PANTHER" id="PTHR11426">
    <property type="entry name" value="HISTONE H3"/>
    <property type="match status" value="1"/>
</dbReference>
<dbReference type="EMBL" id="KN611782">
    <property type="protein sequence ID" value="KHJ76410.1"/>
    <property type="molecule type" value="Genomic_DNA"/>
</dbReference>
<gene>
    <name evidence="3" type="ORF">OESDEN_23970</name>
</gene>
<sequence length="107" mass="12464">MEIKFQAVCQDISPKLRRLVAAQLNDTGLELAHCWRSSSFQRLVREIVMDLFESNYRFTIESLAALQEASEAFLVQFFDDAQLCANHAKRVTVMARDLQLVRRLQRF</sequence>
<protein>
    <submittedName>
        <fullName evidence="3">Core histone H2A/H2B/H3/H4</fullName>
    </submittedName>
</protein>
<name>A0A0B1RZK1_OESDE</name>
<evidence type="ECO:0000313" key="3">
    <source>
        <dbReference type="EMBL" id="KHJ76410.1"/>
    </source>
</evidence>
<dbReference type="Gene3D" id="1.10.20.10">
    <property type="entry name" value="Histone, subunit A"/>
    <property type="match status" value="1"/>
</dbReference>
<dbReference type="SUPFAM" id="SSF47113">
    <property type="entry name" value="Histone-fold"/>
    <property type="match status" value="1"/>
</dbReference>
<reference evidence="3 4" key="1">
    <citation type="submission" date="2014-03" db="EMBL/GenBank/DDBJ databases">
        <title>Draft genome of the hookworm Oesophagostomum dentatum.</title>
        <authorList>
            <person name="Mitreva M."/>
        </authorList>
    </citation>
    <scope>NUCLEOTIDE SEQUENCE [LARGE SCALE GENOMIC DNA]</scope>
    <source>
        <strain evidence="3 4">OD-Hann</strain>
    </source>
</reference>
<organism evidence="3 4">
    <name type="scientific">Oesophagostomum dentatum</name>
    <name type="common">Nodular worm</name>
    <dbReference type="NCBI Taxonomy" id="61180"/>
    <lineage>
        <taxon>Eukaryota</taxon>
        <taxon>Metazoa</taxon>
        <taxon>Ecdysozoa</taxon>
        <taxon>Nematoda</taxon>
        <taxon>Chromadorea</taxon>
        <taxon>Rhabditida</taxon>
        <taxon>Rhabditina</taxon>
        <taxon>Rhabditomorpha</taxon>
        <taxon>Strongyloidea</taxon>
        <taxon>Strongylidae</taxon>
        <taxon>Oesophagostomum</taxon>
    </lineage>
</organism>
<evidence type="ECO:0000256" key="1">
    <source>
        <dbReference type="ARBA" id="ARBA00010343"/>
    </source>
</evidence>
<dbReference type="Pfam" id="PF00125">
    <property type="entry name" value="Histone"/>
    <property type="match status" value="1"/>
</dbReference>
<dbReference type="GO" id="GO:0000786">
    <property type="term" value="C:nucleosome"/>
    <property type="evidence" value="ECO:0007669"/>
    <property type="project" value="InterPro"/>
</dbReference>
<evidence type="ECO:0000259" key="2">
    <source>
        <dbReference type="Pfam" id="PF00125"/>
    </source>
</evidence>
<accession>A0A0B1RZK1</accession>
<keyword evidence="4" id="KW-1185">Reference proteome</keyword>
<dbReference type="GO" id="GO:0046982">
    <property type="term" value="F:protein heterodimerization activity"/>
    <property type="evidence" value="ECO:0007669"/>
    <property type="project" value="InterPro"/>
</dbReference>
<proteinExistence type="inferred from homology"/>
<dbReference type="InterPro" id="IPR007125">
    <property type="entry name" value="H2A/H2B/H3"/>
</dbReference>
<dbReference type="SMART" id="SM00428">
    <property type="entry name" value="H3"/>
    <property type="match status" value="1"/>
</dbReference>
<dbReference type="Proteomes" id="UP000053660">
    <property type="component" value="Unassembled WGS sequence"/>
</dbReference>
<dbReference type="InterPro" id="IPR000164">
    <property type="entry name" value="Histone_H3/CENP-A"/>
</dbReference>
<dbReference type="PRINTS" id="PR00622">
    <property type="entry name" value="HISTONEH3"/>
</dbReference>
<dbReference type="GO" id="GO:0003677">
    <property type="term" value="F:DNA binding"/>
    <property type="evidence" value="ECO:0007669"/>
    <property type="project" value="InterPro"/>
</dbReference>
<dbReference type="InterPro" id="IPR009072">
    <property type="entry name" value="Histone-fold"/>
</dbReference>
<dbReference type="GO" id="GO:0030527">
    <property type="term" value="F:structural constituent of chromatin"/>
    <property type="evidence" value="ECO:0007669"/>
    <property type="project" value="InterPro"/>
</dbReference>
<feature type="domain" description="Core Histone H2A/H2B/H3" evidence="2">
    <location>
        <begin position="36"/>
        <end position="104"/>
    </location>
</feature>
<comment type="similarity">
    <text evidence="1">Belongs to the histone H3 family.</text>
</comment>
<evidence type="ECO:0000313" key="4">
    <source>
        <dbReference type="Proteomes" id="UP000053660"/>
    </source>
</evidence>